<accession>A0A844P6I9</accession>
<keyword evidence="1" id="KW-0229">DNA integration</keyword>
<dbReference type="PANTHER" id="PTHR30349:SF64">
    <property type="entry name" value="PROPHAGE INTEGRASE INTD-RELATED"/>
    <property type="match status" value="1"/>
</dbReference>
<evidence type="ECO:0000259" key="3">
    <source>
        <dbReference type="PROSITE" id="PS51898"/>
    </source>
</evidence>
<dbReference type="SUPFAM" id="SSF56349">
    <property type="entry name" value="DNA breaking-rejoining enzymes"/>
    <property type="match status" value="1"/>
</dbReference>
<dbReference type="PANTHER" id="PTHR30349">
    <property type="entry name" value="PHAGE INTEGRASE-RELATED"/>
    <property type="match status" value="1"/>
</dbReference>
<dbReference type="Pfam" id="PF00589">
    <property type="entry name" value="Phage_integrase"/>
    <property type="match status" value="1"/>
</dbReference>
<comment type="caution">
    <text evidence="4">The sequence shown here is derived from an EMBL/GenBank/DDBJ whole genome shotgun (WGS) entry which is preliminary data.</text>
</comment>
<dbReference type="InterPro" id="IPR011010">
    <property type="entry name" value="DNA_brk_join_enz"/>
</dbReference>
<dbReference type="AlphaFoldDB" id="A0A844P6I9"/>
<dbReference type="InterPro" id="IPR013762">
    <property type="entry name" value="Integrase-like_cat_sf"/>
</dbReference>
<keyword evidence="2" id="KW-0233">DNA recombination</keyword>
<gene>
    <name evidence="4" type="ORF">GNP88_16580</name>
</gene>
<dbReference type="GO" id="GO:0015074">
    <property type="term" value="P:DNA integration"/>
    <property type="evidence" value="ECO:0007669"/>
    <property type="project" value="UniProtKB-KW"/>
</dbReference>
<dbReference type="PROSITE" id="PS51898">
    <property type="entry name" value="TYR_RECOMBINASE"/>
    <property type="match status" value="1"/>
</dbReference>
<feature type="domain" description="Tyr recombinase" evidence="3">
    <location>
        <begin position="242"/>
        <end position="453"/>
    </location>
</feature>
<reference evidence="4 5" key="1">
    <citation type="submission" date="2019-11" db="EMBL/GenBank/DDBJ databases">
        <title>Using colonization assays and comparative genomics to discover symbiosis behaviors and factors in Vibrio fischeri.</title>
        <authorList>
            <person name="Bongrand C."/>
            <person name="Moriano-Gutierrez S."/>
            <person name="Arevalo P."/>
            <person name="Mcfall-Ngai M."/>
            <person name="Visick K."/>
            <person name="Polz M.F."/>
            <person name="Ruby E.G."/>
        </authorList>
    </citation>
    <scope>NUCLEOTIDE SEQUENCE [LARGE SCALE GENOMIC DNA]</scope>
    <source>
        <strain evidence="5">emors.4.1</strain>
    </source>
</reference>
<protein>
    <submittedName>
        <fullName evidence="4">Tyrosine-type recombinase/integrase</fullName>
    </submittedName>
</protein>
<dbReference type="GO" id="GO:0003677">
    <property type="term" value="F:DNA binding"/>
    <property type="evidence" value="ECO:0007669"/>
    <property type="project" value="InterPro"/>
</dbReference>
<proteinExistence type="predicted"/>
<evidence type="ECO:0000256" key="2">
    <source>
        <dbReference type="ARBA" id="ARBA00023172"/>
    </source>
</evidence>
<organism evidence="4 5">
    <name type="scientific">Aliivibrio fischeri</name>
    <name type="common">Vibrio fischeri</name>
    <dbReference type="NCBI Taxonomy" id="668"/>
    <lineage>
        <taxon>Bacteria</taxon>
        <taxon>Pseudomonadati</taxon>
        <taxon>Pseudomonadota</taxon>
        <taxon>Gammaproteobacteria</taxon>
        <taxon>Vibrionales</taxon>
        <taxon>Vibrionaceae</taxon>
        <taxon>Aliivibrio</taxon>
    </lineage>
</organism>
<name>A0A844P6I9_ALIFS</name>
<evidence type="ECO:0000313" key="4">
    <source>
        <dbReference type="EMBL" id="MUK50767.1"/>
    </source>
</evidence>
<dbReference type="InterPro" id="IPR050090">
    <property type="entry name" value="Tyrosine_recombinase_XerCD"/>
</dbReference>
<evidence type="ECO:0000256" key="1">
    <source>
        <dbReference type="ARBA" id="ARBA00022908"/>
    </source>
</evidence>
<dbReference type="EMBL" id="WOBN01000027">
    <property type="protein sequence ID" value="MUK50767.1"/>
    <property type="molecule type" value="Genomic_DNA"/>
</dbReference>
<dbReference type="Gene3D" id="1.10.443.10">
    <property type="entry name" value="Intergrase catalytic core"/>
    <property type="match status" value="1"/>
</dbReference>
<dbReference type="Proteomes" id="UP000448038">
    <property type="component" value="Unassembled WGS sequence"/>
</dbReference>
<dbReference type="GO" id="GO:0006310">
    <property type="term" value="P:DNA recombination"/>
    <property type="evidence" value="ECO:0007669"/>
    <property type="project" value="UniProtKB-KW"/>
</dbReference>
<dbReference type="InterPro" id="IPR002104">
    <property type="entry name" value="Integrase_catalytic"/>
</dbReference>
<evidence type="ECO:0000313" key="5">
    <source>
        <dbReference type="Proteomes" id="UP000448038"/>
    </source>
</evidence>
<sequence>MVKMRYENKESYAKVRKIRINLGLRPYFLNTDLHNYKTDGNEQREILYHTDRVVEKYPIISCPERLDLCCELNLFLIHRYTGEFSLRRNGDERNVHGKPISLKTVKSLADTLIPFVNWLVKDGSNWQEVIAEPQSITESSLELAPIWRYRNEIYHMVKSGVLNYSTARNRVNVVTSFYLWSYKNSRIKVLPFEVVNKVIRKPRKDGKFDVLFGMDLTKKRNGLPVFTTSMALPRVIKQKSATPTDALTPYRNSELAILLGSDTVSKNQTYQLWVKLGYMVGLREFECVLLNRDFVEEVSDKNKNGKYLTFIGKGNKERTVFITSQLMKELWEYINTALYVRRLNKFQIKHGVDEPIPLFINNRGNRMSASSPGNVIGYVRDELEVKKLKRLDRSFHDLRSTFATNLTAFLIKAGKSEGFIKYKLMSLLGHSGFETTKKYINFVNGDGFEKTMMSWVDTIYGTTDGQLLETDYE</sequence>
<dbReference type="CDD" id="cd00397">
    <property type="entry name" value="DNA_BRE_C"/>
    <property type="match status" value="1"/>
</dbReference>